<gene>
    <name evidence="13" type="primary">MDV1</name>
    <name evidence="13" type="ORF">LTR78_002063</name>
</gene>
<feature type="compositionally biased region" description="Polar residues" evidence="12">
    <location>
        <begin position="7"/>
        <end position="26"/>
    </location>
</feature>
<organism evidence="13 14">
    <name type="scientific">Recurvomyces mirabilis</name>
    <dbReference type="NCBI Taxonomy" id="574656"/>
    <lineage>
        <taxon>Eukaryota</taxon>
        <taxon>Fungi</taxon>
        <taxon>Dikarya</taxon>
        <taxon>Ascomycota</taxon>
        <taxon>Pezizomycotina</taxon>
        <taxon>Dothideomycetes</taxon>
        <taxon>Dothideomycetidae</taxon>
        <taxon>Mycosphaerellales</taxon>
        <taxon>Teratosphaeriaceae</taxon>
        <taxon>Recurvomyces</taxon>
    </lineage>
</organism>
<evidence type="ECO:0000256" key="6">
    <source>
        <dbReference type="ARBA" id="ARBA00023128"/>
    </source>
</evidence>
<keyword evidence="7" id="KW-0472">Membrane</keyword>
<keyword evidence="13" id="KW-0560">Oxidoreductase</keyword>
<evidence type="ECO:0000256" key="9">
    <source>
        <dbReference type="ARBA" id="ARBA00039789"/>
    </source>
</evidence>
<evidence type="ECO:0000256" key="12">
    <source>
        <dbReference type="SAM" id="MobiDB-lite"/>
    </source>
</evidence>
<dbReference type="GeneID" id="89958771"/>
<feature type="region of interest" description="Disordered" evidence="12">
    <location>
        <begin position="258"/>
        <end position="318"/>
    </location>
</feature>
<dbReference type="FunFam" id="2.130.10.10:FF:000881">
    <property type="entry name" value="Mitochondrial division protein 1"/>
    <property type="match status" value="1"/>
</dbReference>
<dbReference type="SUPFAM" id="SSF50978">
    <property type="entry name" value="WD40 repeat-like"/>
    <property type="match status" value="1"/>
</dbReference>
<evidence type="ECO:0000256" key="5">
    <source>
        <dbReference type="ARBA" id="ARBA00023054"/>
    </source>
</evidence>
<evidence type="ECO:0000313" key="14">
    <source>
        <dbReference type="Proteomes" id="UP001274830"/>
    </source>
</evidence>
<dbReference type="Pfam" id="PF00400">
    <property type="entry name" value="WD40"/>
    <property type="match status" value="4"/>
</dbReference>
<evidence type="ECO:0000313" key="13">
    <source>
        <dbReference type="EMBL" id="KAK3677968.1"/>
    </source>
</evidence>
<feature type="compositionally biased region" description="Basic and acidic residues" evidence="12">
    <location>
        <begin position="268"/>
        <end position="279"/>
    </location>
</feature>
<feature type="region of interest" description="Disordered" evidence="12">
    <location>
        <begin position="1"/>
        <end position="28"/>
    </location>
</feature>
<reference evidence="13" key="1">
    <citation type="submission" date="2023-07" db="EMBL/GenBank/DDBJ databases">
        <title>Black Yeasts Isolated from many extreme environments.</title>
        <authorList>
            <person name="Coleine C."/>
            <person name="Stajich J.E."/>
            <person name="Selbmann L."/>
        </authorList>
    </citation>
    <scope>NUCLEOTIDE SEQUENCE</scope>
    <source>
        <strain evidence="13">CCFEE 5485</strain>
    </source>
</reference>
<dbReference type="CDD" id="cd00200">
    <property type="entry name" value="WD40"/>
    <property type="match status" value="1"/>
</dbReference>
<evidence type="ECO:0000256" key="10">
    <source>
        <dbReference type="ARBA" id="ARBA00043913"/>
    </source>
</evidence>
<feature type="repeat" description="WD" evidence="11">
    <location>
        <begin position="380"/>
        <end position="419"/>
    </location>
</feature>
<dbReference type="CDD" id="cd22881">
    <property type="entry name" value="Mdv1_N"/>
    <property type="match status" value="1"/>
</dbReference>
<dbReference type="InterPro" id="IPR015943">
    <property type="entry name" value="WD40/YVTN_repeat-like_dom_sf"/>
</dbReference>
<dbReference type="EMBL" id="JAUTXT010000005">
    <property type="protein sequence ID" value="KAK3677968.1"/>
    <property type="molecule type" value="Genomic_DNA"/>
</dbReference>
<keyword evidence="2 11" id="KW-0853">WD repeat</keyword>
<feature type="compositionally biased region" description="Basic residues" evidence="12">
    <location>
        <begin position="147"/>
        <end position="158"/>
    </location>
</feature>
<dbReference type="PROSITE" id="PS50294">
    <property type="entry name" value="WD_REPEATS_REGION"/>
    <property type="match status" value="4"/>
</dbReference>
<dbReference type="Gene3D" id="2.130.10.10">
    <property type="entry name" value="YVTN repeat-like/Quinoprotein amine dehydrogenase"/>
    <property type="match status" value="2"/>
</dbReference>
<feature type="repeat" description="WD" evidence="11">
    <location>
        <begin position="338"/>
        <end position="379"/>
    </location>
</feature>
<dbReference type="RefSeq" id="XP_064698106.1">
    <property type="nucleotide sequence ID" value="XM_064834242.1"/>
</dbReference>
<keyword evidence="6" id="KW-0496">Mitochondrion</keyword>
<sequence length="720" mass="78744">MSHRGRSTSPRRTTQPGHSRQGSNDENIFDTRQIEAFGRTVQATASQLISANFPNGEQNGPDSYRSALTSVQRQLRRPLIQRSVFSFTQQSPRELLRAKFSTTEVEHRALSYIPQELIRAAPAGQSPFSLFEGFKASLPESDDNSRGGRRKAYGRHGSKLLEGPEDHKGPPQLVKMKKARDKLDHQLEMMGIRKTMCAGEIREIDAKIANMNTMRKVVLERLAGLEQEENDMEQEIGELSERLAEMQEQLEDEAVLATQSPSLAAEGEAARHEVERKLEEDEDDAEPDAGFMSESIYGKLPKTQESPKSKKRRGMPKRTISMPVLHEHMEPGSRIREVQAHNDTITAMDFDAPFGTLVTAALDDTVRVWDLNAGRCMGMLEGHLSSVRCLQVEDNLVATGSMDASIRLWDLSQADYTPQQAAAGNNINDKPASAEDVEGDDGSDGALFTPAASVADLSAQPPPPEPHGNAMADCHMFTLSAHVAEITALNFRGNTLVSGSADKTLRQWDLEKGRCVQTLDVLWAAAQASAINPTAATPTNTTADNGAGWWKSGAGRLRSGEAQAEADFVGAVQVFDAALACGTADGMVRLWDLRSGMVHRSLVGHTGPVTALQFDDVYLVTGSRDRSIRIWDLRTGTIHDAFAYDNPISSMQFDARRIIAAAGEDVVKVYDKADGRQWDCGAGATAAETESKPSIVERVRIKDGYTVEGRRDGVVGVWSC</sequence>
<dbReference type="PANTHER" id="PTHR22847">
    <property type="entry name" value="WD40 REPEAT PROTEIN"/>
    <property type="match status" value="1"/>
</dbReference>
<evidence type="ECO:0000256" key="1">
    <source>
        <dbReference type="ARBA" id="ARBA00004570"/>
    </source>
</evidence>
<accession>A0AAE0WUD1</accession>
<dbReference type="PRINTS" id="PR00320">
    <property type="entry name" value="GPROTEINBRPT"/>
</dbReference>
<feature type="repeat" description="WD" evidence="11">
    <location>
        <begin position="479"/>
        <end position="518"/>
    </location>
</feature>
<evidence type="ECO:0000256" key="11">
    <source>
        <dbReference type="PROSITE-ProRule" id="PRU00221"/>
    </source>
</evidence>
<dbReference type="PROSITE" id="PS50082">
    <property type="entry name" value="WD_REPEATS_2"/>
    <property type="match status" value="5"/>
</dbReference>
<evidence type="ECO:0000256" key="4">
    <source>
        <dbReference type="ARBA" id="ARBA00022787"/>
    </source>
</evidence>
<feature type="repeat" description="WD" evidence="11">
    <location>
        <begin position="602"/>
        <end position="641"/>
    </location>
</feature>
<evidence type="ECO:0000256" key="7">
    <source>
        <dbReference type="ARBA" id="ARBA00023136"/>
    </source>
</evidence>
<name>A0AAE0WUD1_9PEZI</name>
<feature type="region of interest" description="Disordered" evidence="12">
    <location>
        <begin position="421"/>
        <end position="445"/>
    </location>
</feature>
<dbReference type="SMART" id="SM00320">
    <property type="entry name" value="WD40"/>
    <property type="match status" value="6"/>
</dbReference>
<keyword evidence="4" id="KW-1000">Mitochondrion outer membrane</keyword>
<dbReference type="InterPro" id="IPR036322">
    <property type="entry name" value="WD40_repeat_dom_sf"/>
</dbReference>
<dbReference type="InterPro" id="IPR001680">
    <property type="entry name" value="WD40_rpt"/>
</dbReference>
<comment type="function">
    <text evidence="10">Involved in mitochondrial fission. Acts as an adapter protein required to form mitochondrial fission complexes. Formation of these complexes is required to promote constriction and fission of the mitochondrial compartment at a late step in mitochondrial division.</text>
</comment>
<dbReference type="GO" id="GO:1990234">
    <property type="term" value="C:transferase complex"/>
    <property type="evidence" value="ECO:0007669"/>
    <property type="project" value="UniProtKB-ARBA"/>
</dbReference>
<comment type="similarity">
    <text evidence="8">Belongs to the WD repeat MDV1/CAF4 family.</text>
</comment>
<dbReference type="Proteomes" id="UP001274830">
    <property type="component" value="Unassembled WGS sequence"/>
</dbReference>
<protein>
    <recommendedName>
        <fullName evidence="9">Mitochondrial division protein 1</fullName>
    </recommendedName>
</protein>
<keyword evidence="5" id="KW-0175">Coiled coil</keyword>
<dbReference type="PANTHER" id="PTHR22847:SF637">
    <property type="entry name" value="WD REPEAT DOMAIN 5B"/>
    <property type="match status" value="1"/>
</dbReference>
<feature type="repeat" description="WD" evidence="11">
    <location>
        <begin position="579"/>
        <end position="601"/>
    </location>
</feature>
<dbReference type="PROSITE" id="PS00678">
    <property type="entry name" value="WD_REPEATS_1"/>
    <property type="match status" value="3"/>
</dbReference>
<keyword evidence="14" id="KW-1185">Reference proteome</keyword>
<feature type="region of interest" description="Disordered" evidence="12">
    <location>
        <begin position="138"/>
        <end position="171"/>
    </location>
</feature>
<comment type="caution">
    <text evidence="13">The sequence shown here is derived from an EMBL/GenBank/DDBJ whole genome shotgun (WGS) entry which is preliminary data.</text>
</comment>
<dbReference type="Gene3D" id="6.10.280.220">
    <property type="match status" value="1"/>
</dbReference>
<keyword evidence="3" id="KW-0677">Repeat</keyword>
<dbReference type="GO" id="GO:0005741">
    <property type="term" value="C:mitochondrial outer membrane"/>
    <property type="evidence" value="ECO:0007669"/>
    <property type="project" value="UniProtKB-SubCell"/>
</dbReference>
<evidence type="ECO:0000256" key="3">
    <source>
        <dbReference type="ARBA" id="ARBA00022737"/>
    </source>
</evidence>
<proteinExistence type="inferred from homology"/>
<evidence type="ECO:0000256" key="2">
    <source>
        <dbReference type="ARBA" id="ARBA00022574"/>
    </source>
</evidence>
<dbReference type="InterPro" id="IPR020472">
    <property type="entry name" value="WD40_PAC1"/>
</dbReference>
<evidence type="ECO:0000256" key="8">
    <source>
        <dbReference type="ARBA" id="ARBA00038415"/>
    </source>
</evidence>
<dbReference type="InterPro" id="IPR019775">
    <property type="entry name" value="WD40_repeat_CS"/>
</dbReference>
<dbReference type="GO" id="GO:0016491">
    <property type="term" value="F:oxidoreductase activity"/>
    <property type="evidence" value="ECO:0007669"/>
    <property type="project" value="UniProtKB-KW"/>
</dbReference>
<comment type="subcellular location">
    <subcellularLocation>
        <location evidence="1">Mitochondrion outer membrane</location>
        <topology evidence="1">Peripheral membrane protein</topology>
        <orientation evidence="1">Cytoplasmic side</orientation>
    </subcellularLocation>
</comment>
<dbReference type="AlphaFoldDB" id="A0AAE0WUD1"/>